<dbReference type="InterPro" id="IPR027417">
    <property type="entry name" value="P-loop_NTPase"/>
</dbReference>
<proteinExistence type="predicted"/>
<evidence type="ECO:0000313" key="9">
    <source>
        <dbReference type="Proteomes" id="UP000183053"/>
    </source>
</evidence>
<dbReference type="GO" id="GO:0015421">
    <property type="term" value="F:ABC-type oligopeptide transporter activity"/>
    <property type="evidence" value="ECO:0007669"/>
    <property type="project" value="TreeGrafter"/>
</dbReference>
<keyword evidence="9" id="KW-1185">Reference proteome</keyword>
<evidence type="ECO:0000313" key="8">
    <source>
        <dbReference type="EMBL" id="SDQ56466.1"/>
    </source>
</evidence>
<dbReference type="GO" id="GO:0016887">
    <property type="term" value="F:ATP hydrolysis activity"/>
    <property type="evidence" value="ECO:0007669"/>
    <property type="project" value="InterPro"/>
</dbReference>
<feature type="transmembrane region" description="Helical" evidence="5">
    <location>
        <begin position="179"/>
        <end position="196"/>
    </location>
</feature>
<accession>A0A1H1BYH2</accession>
<evidence type="ECO:0000256" key="2">
    <source>
        <dbReference type="ARBA" id="ARBA00022692"/>
    </source>
</evidence>
<evidence type="ECO:0000256" key="3">
    <source>
        <dbReference type="ARBA" id="ARBA00022989"/>
    </source>
</evidence>
<evidence type="ECO:0000259" key="6">
    <source>
        <dbReference type="PROSITE" id="PS50893"/>
    </source>
</evidence>
<evidence type="ECO:0000259" key="7">
    <source>
        <dbReference type="PROSITE" id="PS50929"/>
    </source>
</evidence>
<dbReference type="InterPro" id="IPR039421">
    <property type="entry name" value="Type_1_exporter"/>
</dbReference>
<comment type="subcellular location">
    <subcellularLocation>
        <location evidence="1">Cell membrane</location>
        <topology evidence="1">Multi-pass membrane protein</topology>
    </subcellularLocation>
</comment>
<dbReference type="SUPFAM" id="SSF52540">
    <property type="entry name" value="P-loop containing nucleoside triphosphate hydrolases"/>
    <property type="match status" value="1"/>
</dbReference>
<dbReference type="STRING" id="47312.SAMN04489765_0902"/>
<dbReference type="Gene3D" id="3.40.50.300">
    <property type="entry name" value="P-loop containing nucleotide triphosphate hydrolases"/>
    <property type="match status" value="1"/>
</dbReference>
<dbReference type="Pfam" id="PF00005">
    <property type="entry name" value="ABC_tran"/>
    <property type="match status" value="1"/>
</dbReference>
<dbReference type="CDD" id="cd07346">
    <property type="entry name" value="ABC_6TM_exporters"/>
    <property type="match status" value="1"/>
</dbReference>
<organism evidence="8 9">
    <name type="scientific">Tsukamurella pulmonis</name>
    <dbReference type="NCBI Taxonomy" id="47312"/>
    <lineage>
        <taxon>Bacteria</taxon>
        <taxon>Bacillati</taxon>
        <taxon>Actinomycetota</taxon>
        <taxon>Actinomycetes</taxon>
        <taxon>Mycobacteriales</taxon>
        <taxon>Tsukamurellaceae</taxon>
        <taxon>Tsukamurella</taxon>
    </lineage>
</organism>
<feature type="transmembrane region" description="Helical" evidence="5">
    <location>
        <begin position="156"/>
        <end position="173"/>
    </location>
</feature>
<evidence type="ECO:0000256" key="5">
    <source>
        <dbReference type="SAM" id="Phobius"/>
    </source>
</evidence>
<dbReference type="Proteomes" id="UP000183053">
    <property type="component" value="Unassembled WGS sequence"/>
</dbReference>
<dbReference type="RefSeq" id="WP_068567057.1">
    <property type="nucleotide sequence ID" value="NZ_AP025457.1"/>
</dbReference>
<dbReference type="PANTHER" id="PTHR43394:SF1">
    <property type="entry name" value="ATP-BINDING CASSETTE SUB-FAMILY B MEMBER 10, MITOCHONDRIAL"/>
    <property type="match status" value="1"/>
</dbReference>
<keyword evidence="3 5" id="KW-1133">Transmembrane helix</keyword>
<dbReference type="InterPro" id="IPR003439">
    <property type="entry name" value="ABC_transporter-like_ATP-bd"/>
</dbReference>
<keyword evidence="8" id="KW-0067">ATP-binding</keyword>
<feature type="transmembrane region" description="Helical" evidence="5">
    <location>
        <begin position="269"/>
        <end position="290"/>
    </location>
</feature>
<dbReference type="Gene3D" id="1.20.1560.10">
    <property type="entry name" value="ABC transporter type 1, transmembrane domain"/>
    <property type="match status" value="1"/>
</dbReference>
<dbReference type="Pfam" id="PF00664">
    <property type="entry name" value="ABC_membrane"/>
    <property type="match status" value="1"/>
</dbReference>
<dbReference type="OrthoDB" id="4966664at2"/>
<feature type="domain" description="ABC transporter" evidence="6">
    <location>
        <begin position="331"/>
        <end position="550"/>
    </location>
</feature>
<keyword evidence="2 5" id="KW-0812">Transmembrane</keyword>
<evidence type="ECO:0000256" key="4">
    <source>
        <dbReference type="ARBA" id="ARBA00023136"/>
    </source>
</evidence>
<dbReference type="AlphaFoldDB" id="A0A1H1BYH2"/>
<feature type="domain" description="ABC transmembrane type-1" evidence="7">
    <location>
        <begin position="45"/>
        <end position="322"/>
    </location>
</feature>
<reference evidence="9" key="1">
    <citation type="submission" date="2016-10" db="EMBL/GenBank/DDBJ databases">
        <authorList>
            <person name="Varghese N."/>
            <person name="Submissions S."/>
        </authorList>
    </citation>
    <scope>NUCLEOTIDE SEQUENCE [LARGE SCALE GENOMIC DNA]</scope>
    <source>
        <strain evidence="9">DSM 44142</strain>
    </source>
</reference>
<dbReference type="GO" id="GO:0005886">
    <property type="term" value="C:plasma membrane"/>
    <property type="evidence" value="ECO:0007669"/>
    <property type="project" value="UniProtKB-SubCell"/>
</dbReference>
<protein>
    <submittedName>
        <fullName evidence="8">Putative ABC transport system ATP-binding protein</fullName>
    </submittedName>
</protein>
<dbReference type="SUPFAM" id="SSF90123">
    <property type="entry name" value="ABC transporter transmembrane region"/>
    <property type="match status" value="1"/>
</dbReference>
<sequence length="552" mass="56863">MDQRPPHGPRRADSVVGVPAVDGDTRPRTLLWRAMTAHPKYMVPAVTLAALHQLGEMLVPVVVGKAIDQGVSTGDGGALLRWILVLGVTFAVLSFSFRYASRLGWIAMNFIDHALRMRISDRILDPHGLGGPKRMPGELLSISSADTNAVARSKGVLIYPIGNMVGIVFAAVVLFTISWPLGVATLLGAVVVVVLSDKIGGPLSKRVAGQQREAAGAAGTAADLMYGVRVVKGLGAEGAAVERYRLRSQRALAATLQANRASAALSGTLTVVGGFFVVGIALIAGLQAVAGDITIGQLITVIGLAQLITEPINFIGRVASVMWASGKASAARVLSVLQAPPLLPDQGDADVPAGPITLRLGADEVTVPQGRLTVLDVAPEHAAAATAALALADVPEPGIARIGDADVRAIAPGRLRESVLVAPHLGDLFDGTVLENVELGGDSAGAERAVTVDAAVLAAGLDDLIADDALDKAVGEGGTALSGGQRQRVALARALYADPDVLVLDDPTTAVDSVTEAAVVQRVRRLRAGRTTVVFTGSPAWLAAARAEEVPA</sequence>
<feature type="transmembrane region" description="Helical" evidence="5">
    <location>
        <begin position="41"/>
        <end position="67"/>
    </location>
</feature>
<dbReference type="InterPro" id="IPR036640">
    <property type="entry name" value="ABC1_TM_sf"/>
</dbReference>
<dbReference type="InterPro" id="IPR017871">
    <property type="entry name" value="ABC_transporter-like_CS"/>
</dbReference>
<dbReference type="EMBL" id="FNLF01000002">
    <property type="protein sequence ID" value="SDQ56466.1"/>
    <property type="molecule type" value="Genomic_DNA"/>
</dbReference>
<dbReference type="PROSITE" id="PS50893">
    <property type="entry name" value="ABC_TRANSPORTER_2"/>
    <property type="match status" value="1"/>
</dbReference>
<dbReference type="PROSITE" id="PS00211">
    <property type="entry name" value="ABC_TRANSPORTER_1"/>
    <property type="match status" value="1"/>
</dbReference>
<dbReference type="PANTHER" id="PTHR43394">
    <property type="entry name" value="ATP-DEPENDENT PERMEASE MDL1, MITOCHONDRIAL"/>
    <property type="match status" value="1"/>
</dbReference>
<dbReference type="GO" id="GO:0005524">
    <property type="term" value="F:ATP binding"/>
    <property type="evidence" value="ECO:0007669"/>
    <property type="project" value="UniProtKB-KW"/>
</dbReference>
<feature type="transmembrane region" description="Helical" evidence="5">
    <location>
        <begin position="79"/>
        <end position="100"/>
    </location>
</feature>
<name>A0A1H1BYH2_9ACTN</name>
<keyword evidence="8" id="KW-0547">Nucleotide-binding</keyword>
<dbReference type="InterPro" id="IPR011527">
    <property type="entry name" value="ABC1_TM_dom"/>
</dbReference>
<gene>
    <name evidence="8" type="ORF">SAMN04489765_0902</name>
</gene>
<evidence type="ECO:0000256" key="1">
    <source>
        <dbReference type="ARBA" id="ARBA00004651"/>
    </source>
</evidence>
<dbReference type="PROSITE" id="PS50929">
    <property type="entry name" value="ABC_TM1F"/>
    <property type="match status" value="1"/>
</dbReference>
<keyword evidence="4 5" id="KW-0472">Membrane</keyword>